<organism evidence="2 3">
    <name type="scientific">Actinomycetospora endophytica</name>
    <dbReference type="NCBI Taxonomy" id="2291215"/>
    <lineage>
        <taxon>Bacteria</taxon>
        <taxon>Bacillati</taxon>
        <taxon>Actinomycetota</taxon>
        <taxon>Actinomycetes</taxon>
        <taxon>Pseudonocardiales</taxon>
        <taxon>Pseudonocardiaceae</taxon>
        <taxon>Actinomycetospora</taxon>
    </lineage>
</organism>
<reference evidence="2 3" key="1">
    <citation type="submission" date="2021-11" db="EMBL/GenBank/DDBJ databases">
        <title>Draft genome sequence of Actinomycetospora sp. SF1 isolated from the rhizosphere soil.</title>
        <authorList>
            <person name="Duangmal K."/>
            <person name="Chantavorakit T."/>
        </authorList>
    </citation>
    <scope>NUCLEOTIDE SEQUENCE [LARGE SCALE GENOMIC DNA]</scope>
    <source>
        <strain evidence="2 3">TBRC 5722</strain>
    </source>
</reference>
<proteinExistence type="predicted"/>
<dbReference type="Proteomes" id="UP001199469">
    <property type="component" value="Unassembled WGS sequence"/>
</dbReference>
<dbReference type="InterPro" id="IPR052509">
    <property type="entry name" value="Metal_resp_DNA-bind_regulator"/>
</dbReference>
<dbReference type="Gene3D" id="1.10.10.10">
    <property type="entry name" value="Winged helix-like DNA-binding domain superfamily/Winged helix DNA-binding domain"/>
    <property type="match status" value="1"/>
</dbReference>
<gene>
    <name evidence="2" type="ORF">LQ327_05390</name>
</gene>
<protein>
    <submittedName>
        <fullName evidence="2">Helix-turn-helix transcriptional regulator</fullName>
    </submittedName>
</protein>
<dbReference type="Pfam" id="PF03551">
    <property type="entry name" value="PadR"/>
    <property type="match status" value="1"/>
</dbReference>
<feature type="domain" description="Transcription regulator PadR N-terminal" evidence="1">
    <location>
        <begin position="5"/>
        <end position="75"/>
    </location>
</feature>
<evidence type="ECO:0000313" key="2">
    <source>
        <dbReference type="EMBL" id="MCD2192821.1"/>
    </source>
</evidence>
<dbReference type="InterPro" id="IPR005149">
    <property type="entry name" value="Tscrpt_reg_PadR_N"/>
</dbReference>
<evidence type="ECO:0000313" key="3">
    <source>
        <dbReference type="Proteomes" id="UP001199469"/>
    </source>
</evidence>
<dbReference type="PANTHER" id="PTHR33169:SF14">
    <property type="entry name" value="TRANSCRIPTIONAL REGULATOR RV3488"/>
    <property type="match status" value="1"/>
</dbReference>
<dbReference type="EMBL" id="JAJNDB010000001">
    <property type="protein sequence ID" value="MCD2192821.1"/>
    <property type="molecule type" value="Genomic_DNA"/>
</dbReference>
<keyword evidence="3" id="KW-1185">Reference proteome</keyword>
<name>A0ABS8P5Y8_9PSEU</name>
<dbReference type="PANTHER" id="PTHR33169">
    <property type="entry name" value="PADR-FAMILY TRANSCRIPTIONAL REGULATOR"/>
    <property type="match status" value="1"/>
</dbReference>
<dbReference type="SUPFAM" id="SSF46785">
    <property type="entry name" value="Winged helix' DNA-binding domain"/>
    <property type="match status" value="1"/>
</dbReference>
<comment type="caution">
    <text evidence="2">The sequence shown here is derived from an EMBL/GenBank/DDBJ whole genome shotgun (WGS) entry which is preliminary data.</text>
</comment>
<sequence>MRPCLLLLLRERPAHGYDLVERLHSAFIDDLDAGGVYRTLRAFEREGLVRSTWSTSGSGPARRTYSLTTAGTDCLRHQIELLEVTHHLVHVFLTRCGEAALASSVVGEGAERREVGS</sequence>
<evidence type="ECO:0000259" key="1">
    <source>
        <dbReference type="Pfam" id="PF03551"/>
    </source>
</evidence>
<accession>A0ABS8P5Y8</accession>
<dbReference type="RefSeq" id="WP_230730488.1">
    <property type="nucleotide sequence ID" value="NZ_JAJNDB010000001.1"/>
</dbReference>
<dbReference type="InterPro" id="IPR036388">
    <property type="entry name" value="WH-like_DNA-bd_sf"/>
</dbReference>
<dbReference type="InterPro" id="IPR036390">
    <property type="entry name" value="WH_DNA-bd_sf"/>
</dbReference>